<dbReference type="GO" id="GO:0016811">
    <property type="term" value="F:hydrolase activity, acting on carbon-nitrogen (but not peptide) bonds, in linear amides"/>
    <property type="evidence" value="ECO:0007669"/>
    <property type="project" value="TreeGrafter"/>
</dbReference>
<dbReference type="InterPro" id="IPR003737">
    <property type="entry name" value="GlcNAc_PI_deacetylase-related"/>
</dbReference>
<evidence type="ECO:0000313" key="3">
    <source>
        <dbReference type="EMBL" id="QDC25720.1"/>
    </source>
</evidence>
<dbReference type="AlphaFoldDB" id="A0A5B8C6G3"/>
<dbReference type="PANTHER" id="PTHR12993:SF11">
    <property type="entry name" value="N-ACETYLGLUCOSAMINYL-PHOSPHATIDYLINOSITOL DE-N-ACETYLASE"/>
    <property type="match status" value="1"/>
</dbReference>
<dbReference type="Pfam" id="PF02585">
    <property type="entry name" value="PIG-L"/>
    <property type="match status" value="1"/>
</dbReference>
<dbReference type="Proteomes" id="UP000314616">
    <property type="component" value="Chromosome"/>
</dbReference>
<dbReference type="PANTHER" id="PTHR12993">
    <property type="entry name" value="N-ACETYLGLUCOSAMINYL-PHOSPHATIDYLINOSITOL DE-N-ACETYLASE-RELATED"/>
    <property type="match status" value="1"/>
</dbReference>
<evidence type="ECO:0000256" key="2">
    <source>
        <dbReference type="SAM" id="MobiDB-lite"/>
    </source>
</evidence>
<gene>
    <name evidence="3" type="ORF">FE374_14875</name>
</gene>
<dbReference type="SUPFAM" id="SSF102588">
    <property type="entry name" value="LmbE-like"/>
    <property type="match status" value="1"/>
</dbReference>
<sequence>MAVGGPVGGDLLEHARQPVAEALVGPRARGARLVQQVAQQGGRQVRDGVEVLVERRAVHAGDPAQRGDVDVGGGGRAHHLAETVLQRTKGALGPGVDARVGHGHIVVNEPSEMQTVHFFVKQPRAATSAREDAHLTRVGPPRRDVDEPPEQGAAMRHNLSRTISAVVVLCLGLLVVTGSAPPRATAAGPRTTVIVSPHPDDETLRLTGYIRYAVERGDRLILVAVTDGGASAVRAQFGFTVGQLKAVRRAEQVASWSYLTDNGQVIRLGLEDGAVAGRKAAITARVKDLAAQYGPTTEFYVAALLDDDHPDHRATAEAVRDGGARVVRYSRGPVDDRPGTVYRPTSGYLWGAQRADAAYDEVGYASAGLGFTALEESGYASTVVP</sequence>
<evidence type="ECO:0000256" key="1">
    <source>
        <dbReference type="ARBA" id="ARBA00022833"/>
    </source>
</evidence>
<accession>A0A5B8C6G3</accession>
<evidence type="ECO:0000313" key="4">
    <source>
        <dbReference type="Proteomes" id="UP000314616"/>
    </source>
</evidence>
<dbReference type="InterPro" id="IPR024078">
    <property type="entry name" value="LmbE-like_dom_sf"/>
</dbReference>
<dbReference type="GO" id="GO:0016137">
    <property type="term" value="P:glycoside metabolic process"/>
    <property type="evidence" value="ECO:0007669"/>
    <property type="project" value="UniProtKB-ARBA"/>
</dbReference>
<reference evidence="3 4" key="1">
    <citation type="submission" date="2019-05" db="EMBL/GenBank/DDBJ databases">
        <title>Georgenia *** sp. nov., and Georgenia *** sp. nov., isolated from the intestinal contents of plateau pika (Ochotona curzoniae) in the Qinghai-Tibet plateau of China.</title>
        <authorList>
            <person name="Tian Z."/>
        </authorList>
    </citation>
    <scope>NUCLEOTIDE SEQUENCE [LARGE SCALE GENOMIC DNA]</scope>
    <source>
        <strain evidence="3 4">Z443</strain>
    </source>
</reference>
<dbReference type="Gene3D" id="3.40.50.10320">
    <property type="entry name" value="LmbE-like"/>
    <property type="match status" value="1"/>
</dbReference>
<keyword evidence="1" id="KW-0862">Zinc</keyword>
<dbReference type="OrthoDB" id="116799at2"/>
<feature type="region of interest" description="Disordered" evidence="2">
    <location>
        <begin position="128"/>
        <end position="152"/>
    </location>
</feature>
<proteinExistence type="predicted"/>
<organism evidence="3 4">
    <name type="scientific">Georgenia yuyongxinii</name>
    <dbReference type="NCBI Taxonomy" id="2589797"/>
    <lineage>
        <taxon>Bacteria</taxon>
        <taxon>Bacillati</taxon>
        <taxon>Actinomycetota</taxon>
        <taxon>Actinomycetes</taxon>
        <taxon>Micrococcales</taxon>
        <taxon>Bogoriellaceae</taxon>
        <taxon>Georgenia</taxon>
    </lineage>
</organism>
<dbReference type="KEGG" id="gyu:FE374_14875"/>
<feature type="compositionally biased region" description="Basic and acidic residues" evidence="2">
    <location>
        <begin position="129"/>
        <end position="146"/>
    </location>
</feature>
<name>A0A5B8C6G3_9MICO</name>
<protein>
    <submittedName>
        <fullName evidence="3">PIG-L family deacetylase</fullName>
    </submittedName>
</protein>
<dbReference type="EMBL" id="CP040915">
    <property type="protein sequence ID" value="QDC25720.1"/>
    <property type="molecule type" value="Genomic_DNA"/>
</dbReference>